<organism evidence="1 2">
    <name type="scientific">Polyangium jinanense</name>
    <dbReference type="NCBI Taxonomy" id="2829994"/>
    <lineage>
        <taxon>Bacteria</taxon>
        <taxon>Pseudomonadati</taxon>
        <taxon>Myxococcota</taxon>
        <taxon>Polyangia</taxon>
        <taxon>Polyangiales</taxon>
        <taxon>Polyangiaceae</taxon>
        <taxon>Polyangium</taxon>
    </lineage>
</organism>
<evidence type="ECO:0008006" key="3">
    <source>
        <dbReference type="Google" id="ProtNLM"/>
    </source>
</evidence>
<accession>A0A9X4AT54</accession>
<sequence length="245" mass="26497">MSPRNVLKYLLVILFFPACSGEEPESFTEDPEFLAEESESLAEDVSAIARRCEVGSDCAAGLGCVQGVCSPCNRHAHCASDVCDLYQGGRCIPENEVLYVGRKVVVDYEECERATGVRNDPFCQIRDAIPTLGSGKKVIRVAPGFYLPFHVSAGEALTVYGPAGEGGIAQVTEEDVGGLSVRGGANVVLDGLEIGRYSYRTGLRCEGPGTRLVVRRSQIFNDTRAPMHSNGCDLKLEHTEVFTRD</sequence>
<name>A0A9X4AT54_9BACT</name>
<comment type="caution">
    <text evidence="1">The sequence shown here is derived from an EMBL/GenBank/DDBJ whole genome shotgun (WGS) entry which is preliminary data.</text>
</comment>
<gene>
    <name evidence="1" type="ORF">KEG57_21975</name>
</gene>
<dbReference type="RefSeq" id="WP_272421015.1">
    <property type="nucleotide sequence ID" value="NZ_JAGTJJ010000012.1"/>
</dbReference>
<protein>
    <recommendedName>
        <fullName evidence="3">DUF1565 domain-containing protein</fullName>
    </recommendedName>
</protein>
<dbReference type="EMBL" id="JAGTJJ010000012">
    <property type="protein sequence ID" value="MDC3983196.1"/>
    <property type="molecule type" value="Genomic_DNA"/>
</dbReference>
<dbReference type="Proteomes" id="UP001151081">
    <property type="component" value="Unassembled WGS sequence"/>
</dbReference>
<reference evidence="1 2" key="1">
    <citation type="submission" date="2021-04" db="EMBL/GenBank/DDBJ databases">
        <title>Genome analysis of Polyangium sp.</title>
        <authorList>
            <person name="Li Y."/>
            <person name="Wang J."/>
        </authorList>
    </citation>
    <scope>NUCLEOTIDE SEQUENCE [LARGE SCALE GENOMIC DNA]</scope>
    <source>
        <strain evidence="1 2">SDU14</strain>
    </source>
</reference>
<dbReference type="AlphaFoldDB" id="A0A9X4AT54"/>
<dbReference type="InterPro" id="IPR011050">
    <property type="entry name" value="Pectin_lyase_fold/virulence"/>
</dbReference>
<evidence type="ECO:0000313" key="2">
    <source>
        <dbReference type="Proteomes" id="UP001151081"/>
    </source>
</evidence>
<proteinExistence type="predicted"/>
<keyword evidence="2" id="KW-1185">Reference proteome</keyword>
<dbReference type="SUPFAM" id="SSF51126">
    <property type="entry name" value="Pectin lyase-like"/>
    <property type="match status" value="1"/>
</dbReference>
<evidence type="ECO:0000313" key="1">
    <source>
        <dbReference type="EMBL" id="MDC3983196.1"/>
    </source>
</evidence>